<keyword evidence="4" id="KW-0804">Transcription</keyword>
<evidence type="ECO:0000259" key="7">
    <source>
        <dbReference type="PROSITE" id="PS51821"/>
    </source>
</evidence>
<evidence type="ECO:0000256" key="4">
    <source>
        <dbReference type="ARBA" id="ARBA00023163"/>
    </source>
</evidence>
<dbReference type="InterPro" id="IPR021740">
    <property type="entry name" value="Velvet"/>
</dbReference>
<dbReference type="PANTHER" id="PTHR33572">
    <property type="entry name" value="SPORE DEVELOPMENT REGULATOR VOSA"/>
    <property type="match status" value="1"/>
</dbReference>
<accession>A0ABR1RZ91</accession>
<dbReference type="PANTHER" id="PTHR33572:SF18">
    <property type="entry name" value="SPORE DEVELOPMENT REGULATOR VOSA"/>
    <property type="match status" value="1"/>
</dbReference>
<evidence type="ECO:0000256" key="3">
    <source>
        <dbReference type="ARBA" id="ARBA00023015"/>
    </source>
</evidence>
<dbReference type="InterPro" id="IPR038491">
    <property type="entry name" value="Velvet_dom_sf"/>
</dbReference>
<evidence type="ECO:0000256" key="2">
    <source>
        <dbReference type="ARBA" id="ARBA00022969"/>
    </source>
</evidence>
<feature type="domain" description="Velvet" evidence="7">
    <location>
        <begin position="35"/>
        <end position="231"/>
    </location>
</feature>
<evidence type="ECO:0000256" key="6">
    <source>
        <dbReference type="SAM" id="MobiDB-lite"/>
    </source>
</evidence>
<proteinExistence type="predicted"/>
<comment type="subcellular location">
    <subcellularLocation>
        <location evidence="1">Nucleus</location>
    </subcellularLocation>
</comment>
<feature type="compositionally biased region" description="Low complexity" evidence="6">
    <location>
        <begin position="373"/>
        <end position="393"/>
    </location>
</feature>
<sequence>MDNNQYPTQWAQMPPAPSYTQLGSVMDHQTLPSSPPLYSGYHLEVRQEPERGKVALGKEKDKKPIDPPPIVELVVPVDQDRNRLFLQNPYLILIAFLELVPSGKTTPKDGGDRDTRDEESKTIGAYMAGSTVSSLHRLKDTDNRDSGFFIFPDLTVKKEGWYRIRFTLMTMEENRSENRIETAGFDGSWITICNIHSKPFQVHTARTFPGMAESTFMTRSFSDQGVRIRLRKDSRQVTVKKRNHDVARHLKGDVQEDVPYDSMISDTGSAKRQRTSSTGYSNPSPSPITGATSYANFPPTLHATAPPYSLPHGGMTSSPTYATHSGPHMGNPMQVAFRDSQQPMGPPGPQRVQPLYNGPLTPQFPGGRSPSMSPFNFGGFPGQSQFSPQSSNFTFAMPNPSPHGLPPMDTTSQQGLQSSSPHDSSTSPRVGGLPTDTPTSSTGSPIDNAYTIGAGSGYPGSGSQQPGYATGNDFMSHPGPYSSAGVTDNDSRHGLSGMRTPLGTSMPETGSFNGSGFSGHLADQKYSQGA</sequence>
<evidence type="ECO:0000256" key="5">
    <source>
        <dbReference type="ARBA" id="ARBA00023242"/>
    </source>
</evidence>
<name>A0ABR1RZ91_9PEZI</name>
<dbReference type="Gene3D" id="2.60.40.3960">
    <property type="entry name" value="Velvet domain"/>
    <property type="match status" value="1"/>
</dbReference>
<feature type="compositionally biased region" description="Low complexity" evidence="6">
    <location>
        <begin position="418"/>
        <end position="445"/>
    </location>
</feature>
<keyword evidence="2" id="KW-0749">Sporulation</keyword>
<keyword evidence="9" id="KW-1185">Reference proteome</keyword>
<evidence type="ECO:0000313" key="8">
    <source>
        <dbReference type="EMBL" id="KAK8023208.1"/>
    </source>
</evidence>
<protein>
    <recommendedName>
        <fullName evidence="7">Velvet domain-containing protein</fullName>
    </recommendedName>
</protein>
<feature type="compositionally biased region" description="Polar residues" evidence="6">
    <location>
        <begin position="502"/>
        <end position="515"/>
    </location>
</feature>
<dbReference type="Proteomes" id="UP001396898">
    <property type="component" value="Unassembled WGS sequence"/>
</dbReference>
<keyword evidence="3" id="KW-0805">Transcription regulation</keyword>
<feature type="compositionally biased region" description="Polar residues" evidence="6">
    <location>
        <begin position="264"/>
        <end position="290"/>
    </location>
</feature>
<dbReference type="PROSITE" id="PS51821">
    <property type="entry name" value="VELVET"/>
    <property type="match status" value="1"/>
</dbReference>
<evidence type="ECO:0000256" key="1">
    <source>
        <dbReference type="ARBA" id="ARBA00004123"/>
    </source>
</evidence>
<organism evidence="8 9">
    <name type="scientific">Apiospora marii</name>
    <dbReference type="NCBI Taxonomy" id="335849"/>
    <lineage>
        <taxon>Eukaryota</taxon>
        <taxon>Fungi</taxon>
        <taxon>Dikarya</taxon>
        <taxon>Ascomycota</taxon>
        <taxon>Pezizomycotina</taxon>
        <taxon>Sordariomycetes</taxon>
        <taxon>Xylariomycetidae</taxon>
        <taxon>Amphisphaeriales</taxon>
        <taxon>Apiosporaceae</taxon>
        <taxon>Apiospora</taxon>
    </lineage>
</organism>
<dbReference type="EMBL" id="JAQQWI010000009">
    <property type="protein sequence ID" value="KAK8023208.1"/>
    <property type="molecule type" value="Genomic_DNA"/>
</dbReference>
<keyword evidence="5" id="KW-0539">Nucleus</keyword>
<comment type="caution">
    <text evidence="8">The sequence shown here is derived from an EMBL/GenBank/DDBJ whole genome shotgun (WGS) entry which is preliminary data.</text>
</comment>
<feature type="region of interest" description="Disordered" evidence="6">
    <location>
        <begin position="362"/>
        <end position="530"/>
    </location>
</feature>
<dbReference type="InterPro" id="IPR037525">
    <property type="entry name" value="Velvet_dom"/>
</dbReference>
<gene>
    <name evidence="8" type="ORF">PG991_007089</name>
</gene>
<evidence type="ECO:0000313" key="9">
    <source>
        <dbReference type="Proteomes" id="UP001396898"/>
    </source>
</evidence>
<dbReference type="Pfam" id="PF11754">
    <property type="entry name" value="Velvet"/>
    <property type="match status" value="2"/>
</dbReference>
<reference evidence="8 9" key="1">
    <citation type="submission" date="2023-01" db="EMBL/GenBank/DDBJ databases">
        <title>Analysis of 21 Apiospora genomes using comparative genomics revels a genus with tremendous synthesis potential of carbohydrate active enzymes and secondary metabolites.</title>
        <authorList>
            <person name="Sorensen T."/>
        </authorList>
    </citation>
    <scope>NUCLEOTIDE SEQUENCE [LARGE SCALE GENOMIC DNA]</scope>
    <source>
        <strain evidence="8 9">CBS 20057</strain>
    </source>
</reference>
<feature type="region of interest" description="Disordered" evidence="6">
    <location>
        <begin position="257"/>
        <end position="290"/>
    </location>
</feature>